<feature type="chain" id="PRO_5028159554" evidence="4">
    <location>
        <begin position="22"/>
        <end position="399"/>
    </location>
</feature>
<dbReference type="OrthoDB" id="5978068at2759"/>
<dbReference type="GeneID" id="116296945"/>
<feature type="domain" description="EMI" evidence="5">
    <location>
        <begin position="97"/>
        <end position="171"/>
    </location>
</feature>
<evidence type="ECO:0000256" key="2">
    <source>
        <dbReference type="ARBA" id="ARBA00023157"/>
    </source>
</evidence>
<feature type="compositionally biased region" description="Basic and acidic residues" evidence="3">
    <location>
        <begin position="373"/>
        <end position="385"/>
    </location>
</feature>
<feature type="region of interest" description="Disordered" evidence="3">
    <location>
        <begin position="355"/>
        <end position="399"/>
    </location>
</feature>
<dbReference type="PANTHER" id="PTHR24023">
    <property type="entry name" value="COLLAGEN ALPHA"/>
    <property type="match status" value="1"/>
</dbReference>
<feature type="region of interest" description="Disordered" evidence="3">
    <location>
        <begin position="193"/>
        <end position="320"/>
    </location>
</feature>
<evidence type="ECO:0000259" key="5">
    <source>
        <dbReference type="PROSITE" id="PS51041"/>
    </source>
</evidence>
<keyword evidence="2" id="KW-1015">Disulfide bond</keyword>
<evidence type="ECO:0000256" key="4">
    <source>
        <dbReference type="SAM" id="SignalP"/>
    </source>
</evidence>
<keyword evidence="1 4" id="KW-0732">Signal</keyword>
<feature type="compositionally biased region" description="Pro residues" evidence="3">
    <location>
        <begin position="216"/>
        <end position="225"/>
    </location>
</feature>
<dbReference type="InParanoid" id="A0A6P8HZS6"/>
<evidence type="ECO:0000313" key="7">
    <source>
        <dbReference type="RefSeq" id="XP_031560928.1"/>
    </source>
</evidence>
<gene>
    <name evidence="7" type="primary">LOC116296945</name>
</gene>
<reference evidence="7" key="1">
    <citation type="submission" date="2025-08" db="UniProtKB">
        <authorList>
            <consortium name="RefSeq"/>
        </authorList>
    </citation>
    <scope>IDENTIFICATION</scope>
</reference>
<dbReference type="GO" id="GO:0031012">
    <property type="term" value="C:extracellular matrix"/>
    <property type="evidence" value="ECO:0007669"/>
    <property type="project" value="TreeGrafter"/>
</dbReference>
<proteinExistence type="predicted"/>
<dbReference type="Proteomes" id="UP000515163">
    <property type="component" value="Unplaced"/>
</dbReference>
<dbReference type="RefSeq" id="XP_031560928.1">
    <property type="nucleotide sequence ID" value="XM_031705068.1"/>
</dbReference>
<dbReference type="AlphaFoldDB" id="A0A6P8HZS6"/>
<feature type="compositionally biased region" description="Low complexity" evidence="3">
    <location>
        <begin position="226"/>
        <end position="254"/>
    </location>
</feature>
<keyword evidence="6" id="KW-1185">Reference proteome</keyword>
<protein>
    <submittedName>
        <fullName evidence="7">Collagen alpha-1(XXVI) chain-like</fullName>
    </submittedName>
</protein>
<dbReference type="PANTHER" id="PTHR24023:SF1112">
    <property type="entry name" value="COL_CUTICLE_N DOMAIN-CONTAINING PROTEIN-RELATED"/>
    <property type="match status" value="1"/>
</dbReference>
<dbReference type="GO" id="GO:0030198">
    <property type="term" value="P:extracellular matrix organization"/>
    <property type="evidence" value="ECO:0007669"/>
    <property type="project" value="TreeGrafter"/>
</dbReference>
<organism evidence="6 7">
    <name type="scientific">Actinia tenebrosa</name>
    <name type="common">Australian red waratah sea anemone</name>
    <dbReference type="NCBI Taxonomy" id="6105"/>
    <lineage>
        <taxon>Eukaryota</taxon>
        <taxon>Metazoa</taxon>
        <taxon>Cnidaria</taxon>
        <taxon>Anthozoa</taxon>
        <taxon>Hexacorallia</taxon>
        <taxon>Actiniaria</taxon>
        <taxon>Actiniidae</taxon>
        <taxon>Actinia</taxon>
    </lineage>
</organism>
<dbReference type="Pfam" id="PF01391">
    <property type="entry name" value="Collagen"/>
    <property type="match status" value="2"/>
</dbReference>
<name>A0A6P8HZS6_ACTTE</name>
<dbReference type="GO" id="GO:0005615">
    <property type="term" value="C:extracellular space"/>
    <property type="evidence" value="ECO:0007669"/>
    <property type="project" value="TreeGrafter"/>
</dbReference>
<feature type="compositionally biased region" description="Polar residues" evidence="3">
    <location>
        <begin position="71"/>
        <end position="84"/>
    </location>
</feature>
<evidence type="ECO:0000256" key="3">
    <source>
        <dbReference type="SAM" id="MobiDB-lite"/>
    </source>
</evidence>
<feature type="region of interest" description="Disordered" evidence="3">
    <location>
        <begin position="58"/>
        <end position="84"/>
    </location>
</feature>
<dbReference type="InterPro" id="IPR050149">
    <property type="entry name" value="Collagen_superfamily"/>
</dbReference>
<dbReference type="KEGG" id="aten:116296945"/>
<evidence type="ECO:0000313" key="6">
    <source>
        <dbReference type="Proteomes" id="UP000515163"/>
    </source>
</evidence>
<sequence>MERVSVLSVLLAVCLVCYSSGVYQYGGTSLYLYKDGQNNRPEQSQGYGYLPLYKGANSKPPVNRPPAEPLSYTTTSTSDQNPTIQVDGGSVTGHGGSGRFCLFETARQVPCPVAVNKKVKQNYRYYCGNLFQKFCSGQRWVYLPEYKIEMKTVYTTVRGCCPGFSGPRCDKTCFNCTVFDSWQKRLQAVERLLKGSPSPPKPHLTNGVGQLGPRGPAGPPGPQGPAGPQGADGPAGRKGSAGPPGPKGSAGPPGLSIPGPKGSLGLPGRPGESIVGPAGPRGLPGIQGKPGPPGLPGVPGIPGRRSPTVVSGGEHPTSTMDMKDLMEEFSALLFRVKELEDRVEACNCPVRREPALKPTDQIPRTVRRYPSPPKERIPPTPEKEVVPTTPDDMFGPPAL</sequence>
<dbReference type="PROSITE" id="PS51041">
    <property type="entry name" value="EMI"/>
    <property type="match status" value="1"/>
</dbReference>
<accession>A0A6P8HZS6</accession>
<dbReference type="InterPro" id="IPR011489">
    <property type="entry name" value="EMI_domain"/>
</dbReference>
<dbReference type="InterPro" id="IPR008160">
    <property type="entry name" value="Collagen"/>
</dbReference>
<dbReference type="GO" id="GO:0030020">
    <property type="term" value="F:extracellular matrix structural constituent conferring tensile strength"/>
    <property type="evidence" value="ECO:0007669"/>
    <property type="project" value="TreeGrafter"/>
</dbReference>
<evidence type="ECO:0000256" key="1">
    <source>
        <dbReference type="ARBA" id="ARBA00022729"/>
    </source>
</evidence>
<feature type="signal peptide" evidence="4">
    <location>
        <begin position="1"/>
        <end position="21"/>
    </location>
</feature>